<dbReference type="RefSeq" id="WP_134849763.1">
    <property type="nucleotide sequence ID" value="NZ_CP197400.1"/>
</dbReference>
<evidence type="ECO:0000313" key="7">
    <source>
        <dbReference type="Proteomes" id="UP000297225"/>
    </source>
</evidence>
<dbReference type="STRING" id="1122973.GCA_000379925_01252"/>
<comment type="caution">
    <text evidence="6">The sequence shown here is derived from an EMBL/GenBank/DDBJ whole genome shotgun (WGS) entry which is preliminary data.</text>
</comment>
<evidence type="ECO:0000256" key="2">
    <source>
        <dbReference type="ARBA" id="ARBA00022692"/>
    </source>
</evidence>
<proteinExistence type="predicted"/>
<reference evidence="6 7" key="1">
    <citation type="submission" date="2019-03" db="EMBL/GenBank/DDBJ databases">
        <title>Porphyromonas levii Isolated from the Uterus of Dairy Cows.</title>
        <authorList>
            <person name="Francis A.M."/>
        </authorList>
    </citation>
    <scope>NUCLEOTIDE SEQUENCE [LARGE SCALE GENOMIC DNA]</scope>
    <source>
        <strain evidence="6 7">AF5678</strain>
    </source>
</reference>
<dbReference type="InterPro" id="IPR023408">
    <property type="entry name" value="MscS_beta-dom_sf"/>
</dbReference>
<comment type="subcellular location">
    <subcellularLocation>
        <location evidence="1">Membrane</location>
    </subcellularLocation>
</comment>
<dbReference type="Gene3D" id="2.30.30.60">
    <property type="match status" value="1"/>
</dbReference>
<dbReference type="InterPro" id="IPR010920">
    <property type="entry name" value="LSM_dom_sf"/>
</dbReference>
<evidence type="ECO:0000256" key="4">
    <source>
        <dbReference type="ARBA" id="ARBA00023136"/>
    </source>
</evidence>
<evidence type="ECO:0000259" key="5">
    <source>
        <dbReference type="Pfam" id="PF00924"/>
    </source>
</evidence>
<evidence type="ECO:0000313" key="6">
    <source>
        <dbReference type="EMBL" id="TFH95751.1"/>
    </source>
</evidence>
<dbReference type="InterPro" id="IPR030192">
    <property type="entry name" value="YbdG"/>
</dbReference>
<dbReference type="OrthoDB" id="9775207at2"/>
<dbReference type="PANTHER" id="PTHR30414">
    <property type="entry name" value="MINICONDUCTANCE MECHANOSENSITIVE CHANNEL YBDG"/>
    <property type="match status" value="1"/>
</dbReference>
<dbReference type="SUPFAM" id="SSF50182">
    <property type="entry name" value="Sm-like ribonucleoproteins"/>
    <property type="match status" value="1"/>
</dbReference>
<dbReference type="Pfam" id="PF00924">
    <property type="entry name" value="MS_channel_2nd"/>
    <property type="match status" value="1"/>
</dbReference>
<dbReference type="GO" id="GO:0071470">
    <property type="term" value="P:cellular response to osmotic stress"/>
    <property type="evidence" value="ECO:0007669"/>
    <property type="project" value="InterPro"/>
</dbReference>
<keyword evidence="7" id="KW-1185">Reference proteome</keyword>
<dbReference type="GO" id="GO:0005886">
    <property type="term" value="C:plasma membrane"/>
    <property type="evidence" value="ECO:0007669"/>
    <property type="project" value="TreeGrafter"/>
</dbReference>
<dbReference type="PANTHER" id="PTHR30414:SF0">
    <property type="entry name" value="MINICONDUCTANCE MECHANOSENSITIVE CHANNEL YBDG"/>
    <property type="match status" value="1"/>
</dbReference>
<evidence type="ECO:0000256" key="3">
    <source>
        <dbReference type="ARBA" id="ARBA00022989"/>
    </source>
</evidence>
<evidence type="ECO:0000256" key="1">
    <source>
        <dbReference type="ARBA" id="ARBA00004370"/>
    </source>
</evidence>
<gene>
    <name evidence="6" type="ORF">E4P47_03770</name>
</gene>
<protein>
    <submittedName>
        <fullName evidence="6">Mechanosensitive ion channel</fullName>
    </submittedName>
</protein>
<feature type="domain" description="Mechanosensitive ion channel MscS" evidence="5">
    <location>
        <begin position="216"/>
        <end position="284"/>
    </location>
</feature>
<keyword evidence="2" id="KW-0812">Transmembrane</keyword>
<dbReference type="EMBL" id="SPNC01000039">
    <property type="protein sequence ID" value="TFH95751.1"/>
    <property type="molecule type" value="Genomic_DNA"/>
</dbReference>
<dbReference type="GO" id="GO:0008381">
    <property type="term" value="F:mechanosensitive monoatomic ion channel activity"/>
    <property type="evidence" value="ECO:0007669"/>
    <property type="project" value="InterPro"/>
</dbReference>
<organism evidence="6 7">
    <name type="scientific">Porphyromonas levii</name>
    <dbReference type="NCBI Taxonomy" id="28114"/>
    <lineage>
        <taxon>Bacteria</taxon>
        <taxon>Pseudomonadati</taxon>
        <taxon>Bacteroidota</taxon>
        <taxon>Bacteroidia</taxon>
        <taxon>Bacteroidales</taxon>
        <taxon>Porphyromonadaceae</taxon>
        <taxon>Porphyromonas</taxon>
    </lineage>
</organism>
<accession>A0A4Y8WPX1</accession>
<dbReference type="InterPro" id="IPR006685">
    <property type="entry name" value="MscS_channel_2nd"/>
</dbReference>
<sequence length="449" mass="50590">MNQYSVADLADAPKAIEEKLIESIYPMNDVRNTLNALINYFDLGLTEGGPMHQLISLLVVAGFSLLVWVILKLLFVRTLPKLIGKIPAFENGGRQNTKIINKVILIVGISLFSSLLQVVWPVPTIWYNVLKVVCGVVVTWVVAQTIACIFDIIRTNMLASKKYKSSPFVNLFQVFKGIVYFIAILVVISIIFEVDMTAIGAGLTALSAVLMLVFKDTILGFVASIQLSNNDMVRVGDWITMEKFGVDGDVIDISLATIKVKNFDLTVSTIPPYSMLTESFQNWRPMQEDGGRRVKRSILIDMQSIKFASPELLERLHNSPALAEYIDQVVVDIQRDNKERGLESSFSRRELTNVGLYRRYIELYLKGHSKVHRRFTCMVRQQQPTPQGLPLELYFFTDTTAWTDYENIQSDIFDHLLAVIGIFELSVFQNVNGRNIATLVEGHSETPIA</sequence>
<name>A0A4Y8WPX1_9PORP</name>
<keyword evidence="3" id="KW-1133">Transmembrane helix</keyword>
<dbReference type="AlphaFoldDB" id="A0A4Y8WPX1"/>
<keyword evidence="4" id="KW-0472">Membrane</keyword>
<dbReference type="Proteomes" id="UP000297225">
    <property type="component" value="Unassembled WGS sequence"/>
</dbReference>